<dbReference type="PANTHER" id="PTHR33096:SF1">
    <property type="entry name" value="CXC1-LIKE CYSTEINE CLUSTER ASSOCIATED WITH KDZ TRANSPOSASES DOMAIN-CONTAINING PROTEIN"/>
    <property type="match status" value="1"/>
</dbReference>
<dbReference type="STRING" id="930990.A0A067N5R2"/>
<dbReference type="OrthoDB" id="2665372at2759"/>
<accession>A0A067N5R2</accession>
<keyword evidence="3" id="KW-1185">Reference proteome</keyword>
<protein>
    <submittedName>
        <fullName evidence="2">Uncharacterized protein</fullName>
    </submittedName>
</protein>
<evidence type="ECO:0000313" key="2">
    <source>
        <dbReference type="EMBL" id="KDQ19126.1"/>
    </source>
</evidence>
<reference evidence="3" key="1">
    <citation type="journal article" date="2014" name="Proc. Natl. Acad. Sci. U.S.A.">
        <title>Extensive sampling of basidiomycete genomes demonstrates inadequacy of the white-rot/brown-rot paradigm for wood decay fungi.</title>
        <authorList>
            <person name="Riley R."/>
            <person name="Salamov A.A."/>
            <person name="Brown D.W."/>
            <person name="Nagy L.G."/>
            <person name="Floudas D."/>
            <person name="Held B.W."/>
            <person name="Levasseur A."/>
            <person name="Lombard V."/>
            <person name="Morin E."/>
            <person name="Otillar R."/>
            <person name="Lindquist E.A."/>
            <person name="Sun H."/>
            <person name="LaButti K.M."/>
            <person name="Schmutz J."/>
            <person name="Jabbour D."/>
            <person name="Luo H."/>
            <person name="Baker S.E."/>
            <person name="Pisabarro A.G."/>
            <person name="Walton J.D."/>
            <person name="Blanchette R.A."/>
            <person name="Henrissat B."/>
            <person name="Martin F."/>
            <person name="Cullen D."/>
            <person name="Hibbett D.S."/>
            <person name="Grigoriev I.V."/>
        </authorList>
    </citation>
    <scope>NUCLEOTIDE SEQUENCE [LARGE SCALE GENOMIC DNA]</scope>
    <source>
        <strain evidence="3">FD-172 SS1</strain>
    </source>
</reference>
<dbReference type="PANTHER" id="PTHR33096">
    <property type="entry name" value="CXC2 DOMAIN-CONTAINING PROTEIN"/>
    <property type="match status" value="1"/>
</dbReference>
<dbReference type="EMBL" id="KL198020">
    <property type="protein sequence ID" value="KDQ19126.1"/>
    <property type="molecule type" value="Genomic_DNA"/>
</dbReference>
<proteinExistence type="predicted"/>
<evidence type="ECO:0000313" key="3">
    <source>
        <dbReference type="Proteomes" id="UP000027195"/>
    </source>
</evidence>
<dbReference type="Proteomes" id="UP000027195">
    <property type="component" value="Unassembled WGS sequence"/>
</dbReference>
<name>A0A067N5R2_BOTB1</name>
<dbReference type="AlphaFoldDB" id="A0A067N5R2"/>
<organism evidence="2 3">
    <name type="scientific">Botryobasidium botryosum (strain FD-172 SS1)</name>
    <dbReference type="NCBI Taxonomy" id="930990"/>
    <lineage>
        <taxon>Eukaryota</taxon>
        <taxon>Fungi</taxon>
        <taxon>Dikarya</taxon>
        <taxon>Basidiomycota</taxon>
        <taxon>Agaricomycotina</taxon>
        <taxon>Agaricomycetes</taxon>
        <taxon>Cantharellales</taxon>
        <taxon>Botryobasidiaceae</taxon>
        <taxon>Botryobasidium</taxon>
    </lineage>
</organism>
<gene>
    <name evidence="2" type="ORF">BOTBODRAFT_484483</name>
</gene>
<dbReference type="HOGENOM" id="CLU_743917_0_0_1"/>
<dbReference type="InParanoid" id="A0A067N5R2"/>
<feature type="region of interest" description="Disordered" evidence="1">
    <location>
        <begin position="349"/>
        <end position="372"/>
    </location>
</feature>
<sequence>MVWKPNPQTLVRKGTIRPKTSLVFSTVETLTQARQKREKKELREGLKAVLSGLPRVARDAVKDMHVSTAHTDLDFGGDIGQEYDMEDLPEPSGNFEMSHEGGELRNDPPIWQYIPDNEWSNRKESQRITWDVQMSDLVATYMIYKKRATKSLAETHAIACNDGVAYFEFDAISTHACLECMRMVINPDDKHANVALLQHGYLSSTPQYCQVAFSLDALELFRRCQRRCPQFSLQAFTQVMCDLHGAPFTPHLRKQFSAAFEVYCTIRERAQSHVNAALGRDKENWRMHHSCPSCHYKLEGEAKLKYGMFFSLDGGNSCKRRDRMDSRRDPPFENSYFIPNSEVNRFKEEVKGRMQKPPESQAATATVLEGSR</sequence>
<evidence type="ECO:0000256" key="1">
    <source>
        <dbReference type="SAM" id="MobiDB-lite"/>
    </source>
</evidence>